<accession>A0A9D3W6H2</accession>
<name>A0A9D3W6H2_9ROSI</name>
<reference evidence="1 2" key="1">
    <citation type="journal article" date="2021" name="Plant Biotechnol. J.">
        <title>Multi-omics assisted identification of the key and species-specific regulatory components of drought-tolerant mechanisms in Gossypium stocksii.</title>
        <authorList>
            <person name="Yu D."/>
            <person name="Ke L."/>
            <person name="Zhang D."/>
            <person name="Wu Y."/>
            <person name="Sun Y."/>
            <person name="Mei J."/>
            <person name="Sun J."/>
            <person name="Sun Y."/>
        </authorList>
    </citation>
    <scope>NUCLEOTIDE SEQUENCE [LARGE SCALE GENOMIC DNA]</scope>
    <source>
        <strain evidence="2">cv. E1</strain>
        <tissue evidence="1">Leaf</tissue>
    </source>
</reference>
<comment type="caution">
    <text evidence="1">The sequence shown here is derived from an EMBL/GenBank/DDBJ whole genome shotgun (WGS) entry which is preliminary data.</text>
</comment>
<protein>
    <submittedName>
        <fullName evidence="1">Uncharacterized protein</fullName>
    </submittedName>
</protein>
<evidence type="ECO:0000313" key="2">
    <source>
        <dbReference type="Proteomes" id="UP000828251"/>
    </source>
</evidence>
<dbReference type="Proteomes" id="UP000828251">
    <property type="component" value="Unassembled WGS sequence"/>
</dbReference>
<feature type="non-terminal residue" evidence="1">
    <location>
        <position position="1"/>
    </location>
</feature>
<organism evidence="1 2">
    <name type="scientific">Gossypium stocksii</name>
    <dbReference type="NCBI Taxonomy" id="47602"/>
    <lineage>
        <taxon>Eukaryota</taxon>
        <taxon>Viridiplantae</taxon>
        <taxon>Streptophyta</taxon>
        <taxon>Embryophyta</taxon>
        <taxon>Tracheophyta</taxon>
        <taxon>Spermatophyta</taxon>
        <taxon>Magnoliopsida</taxon>
        <taxon>eudicotyledons</taxon>
        <taxon>Gunneridae</taxon>
        <taxon>Pentapetalae</taxon>
        <taxon>rosids</taxon>
        <taxon>malvids</taxon>
        <taxon>Malvales</taxon>
        <taxon>Malvaceae</taxon>
        <taxon>Malvoideae</taxon>
        <taxon>Gossypium</taxon>
    </lineage>
</organism>
<dbReference type="AlphaFoldDB" id="A0A9D3W6H2"/>
<proteinExistence type="predicted"/>
<keyword evidence="2" id="KW-1185">Reference proteome</keyword>
<evidence type="ECO:0000313" key="1">
    <source>
        <dbReference type="EMBL" id="KAH1113966.1"/>
    </source>
</evidence>
<gene>
    <name evidence="1" type="ORF">J1N35_007344</name>
</gene>
<sequence>DGERGDSIRYHHTMLLSALVMCEALSLAEGTLWCSSIKVRMTNGKIGRRIGKKEIGILLRFCHSGLLGVNHDVRSSGPCG</sequence>
<dbReference type="EMBL" id="JAIQCV010000003">
    <property type="protein sequence ID" value="KAH1113966.1"/>
    <property type="molecule type" value="Genomic_DNA"/>
</dbReference>